<comment type="caution">
    <text evidence="2">The sequence shown here is derived from an EMBL/GenBank/DDBJ whole genome shotgun (WGS) entry which is preliminary data.</text>
</comment>
<organism evidence="2 3">
    <name type="scientific">Cardiocondyla obscurior</name>
    <dbReference type="NCBI Taxonomy" id="286306"/>
    <lineage>
        <taxon>Eukaryota</taxon>
        <taxon>Metazoa</taxon>
        <taxon>Ecdysozoa</taxon>
        <taxon>Arthropoda</taxon>
        <taxon>Hexapoda</taxon>
        <taxon>Insecta</taxon>
        <taxon>Pterygota</taxon>
        <taxon>Neoptera</taxon>
        <taxon>Endopterygota</taxon>
        <taxon>Hymenoptera</taxon>
        <taxon>Apocrita</taxon>
        <taxon>Aculeata</taxon>
        <taxon>Formicoidea</taxon>
        <taxon>Formicidae</taxon>
        <taxon>Myrmicinae</taxon>
        <taxon>Cardiocondyla</taxon>
    </lineage>
</organism>
<accession>A0AAW2GV20</accession>
<gene>
    <name evidence="2" type="ORF">PUN28_002590</name>
</gene>
<feature type="compositionally biased region" description="Basic residues" evidence="1">
    <location>
        <begin position="178"/>
        <end position="194"/>
    </location>
</feature>
<evidence type="ECO:0000256" key="1">
    <source>
        <dbReference type="SAM" id="MobiDB-lite"/>
    </source>
</evidence>
<sequence length="194" mass="23183">MRVNRDKLQFRRGERIAITTFHLVSAQIRGQMYKVVRGMVDYAHGFHDRPEIFAKDKFRGYPHDSEEKFDDRNVTGKPEMIIHARYSITVIRISYLRQKNPTVYGLRESERCKFIQDTHASSIYLKERKFDETEASVHFSNPHKRKRKSGERVVERRCEVERKESGKPRDECAGGAPRWRRRARCQETRRKKKE</sequence>
<protein>
    <submittedName>
        <fullName evidence="2">Uncharacterized protein</fullName>
    </submittedName>
</protein>
<keyword evidence="3" id="KW-1185">Reference proteome</keyword>
<dbReference type="AlphaFoldDB" id="A0AAW2GV20"/>
<feature type="region of interest" description="Disordered" evidence="1">
    <location>
        <begin position="137"/>
        <end position="194"/>
    </location>
</feature>
<dbReference type="Proteomes" id="UP001430953">
    <property type="component" value="Unassembled WGS sequence"/>
</dbReference>
<proteinExistence type="predicted"/>
<name>A0AAW2GV20_9HYME</name>
<reference evidence="2 3" key="1">
    <citation type="submission" date="2023-03" db="EMBL/GenBank/DDBJ databases">
        <title>High recombination rates correlate with genetic variation in Cardiocondyla obscurior ants.</title>
        <authorList>
            <person name="Errbii M."/>
        </authorList>
    </citation>
    <scope>NUCLEOTIDE SEQUENCE [LARGE SCALE GENOMIC DNA]</scope>
    <source>
        <strain evidence="2">Alpha-2009</strain>
        <tissue evidence="2">Whole body</tissue>
    </source>
</reference>
<dbReference type="EMBL" id="JADYXP020000002">
    <property type="protein sequence ID" value="KAL0131099.1"/>
    <property type="molecule type" value="Genomic_DNA"/>
</dbReference>
<feature type="compositionally biased region" description="Basic and acidic residues" evidence="1">
    <location>
        <begin position="150"/>
        <end position="172"/>
    </location>
</feature>
<evidence type="ECO:0000313" key="2">
    <source>
        <dbReference type="EMBL" id="KAL0131099.1"/>
    </source>
</evidence>
<evidence type="ECO:0000313" key="3">
    <source>
        <dbReference type="Proteomes" id="UP001430953"/>
    </source>
</evidence>